<keyword evidence="2" id="KW-1185">Reference proteome</keyword>
<comment type="caution">
    <text evidence="1">The sequence shown here is derived from an EMBL/GenBank/DDBJ whole genome shotgun (WGS) entry which is preliminary data.</text>
</comment>
<protein>
    <submittedName>
        <fullName evidence="1">Uncharacterized protein</fullName>
    </submittedName>
</protein>
<evidence type="ECO:0000313" key="1">
    <source>
        <dbReference type="EMBL" id="CAE7363064.1"/>
    </source>
</evidence>
<dbReference type="Proteomes" id="UP000604046">
    <property type="component" value="Unassembled WGS sequence"/>
</dbReference>
<dbReference type="OrthoDB" id="10291612at2759"/>
<proteinExistence type="predicted"/>
<accession>A0A812PUA5</accession>
<evidence type="ECO:0000313" key="2">
    <source>
        <dbReference type="Proteomes" id="UP000604046"/>
    </source>
</evidence>
<reference evidence="1" key="1">
    <citation type="submission" date="2021-02" db="EMBL/GenBank/DDBJ databases">
        <authorList>
            <person name="Dougan E. K."/>
            <person name="Rhodes N."/>
            <person name="Thang M."/>
            <person name="Chan C."/>
        </authorList>
    </citation>
    <scope>NUCLEOTIDE SEQUENCE</scope>
</reference>
<dbReference type="AlphaFoldDB" id="A0A812PUA5"/>
<gene>
    <name evidence="1" type="ORF">SNAT2548_LOCUS19601</name>
</gene>
<name>A0A812PUA5_9DINO</name>
<dbReference type="EMBL" id="CAJNDS010002185">
    <property type="protein sequence ID" value="CAE7363064.1"/>
    <property type="molecule type" value="Genomic_DNA"/>
</dbReference>
<sequence length="382" mass="42237">MSETLHSSPQHVRFVPWIPGFVSCPCHSACLHYRALRVRNPLWSLSWLAWRSSAVITDSAEELEVQVTEAAKKQWMELPLMVAFNVTIPGSALKTRTSGEKSGVGRKLLKTKFPLIIARASRALDVLSLLPDNYVAPVHIPQQDSWFNVKGRVTCTSGAPSAAKAGLPRQVVRLTHGEFEFDVEFIGQDATKVPPMGSSVAVFALKNREWEGATSIQTSRLSFWLAVPEASVPKAEPDTPPRKVLRRSSVETVSVDSLVQGSDAEVVGVVASVAPITAAVFDQRIFHGDGRGVLRVTLEDQTGSLPNVSLWISEMVALSLKYDRLEALWSECEDAAGQEAFLKAINVLGERPMKWLLRRKVWQRRDGTEEVRYVALLSFPEV</sequence>
<organism evidence="1 2">
    <name type="scientific">Symbiodinium natans</name>
    <dbReference type="NCBI Taxonomy" id="878477"/>
    <lineage>
        <taxon>Eukaryota</taxon>
        <taxon>Sar</taxon>
        <taxon>Alveolata</taxon>
        <taxon>Dinophyceae</taxon>
        <taxon>Suessiales</taxon>
        <taxon>Symbiodiniaceae</taxon>
        <taxon>Symbiodinium</taxon>
    </lineage>
</organism>